<feature type="transmembrane region" description="Helical" evidence="7">
    <location>
        <begin position="110"/>
        <end position="129"/>
    </location>
</feature>
<dbReference type="Pfam" id="PF01914">
    <property type="entry name" value="MarC"/>
    <property type="match status" value="1"/>
</dbReference>
<evidence type="ECO:0000256" key="5">
    <source>
        <dbReference type="ARBA" id="ARBA00022989"/>
    </source>
</evidence>
<dbReference type="PANTHER" id="PTHR33508">
    <property type="entry name" value="UPF0056 MEMBRANE PROTEIN YHCE"/>
    <property type="match status" value="1"/>
</dbReference>
<keyword evidence="4 7" id="KW-0812">Transmembrane</keyword>
<keyword evidence="3" id="KW-1003">Cell membrane</keyword>
<name>A0A1M6N6M2_9ACTN</name>
<comment type="subcellular location">
    <subcellularLocation>
        <location evidence="1 7">Cell membrane</location>
        <topology evidence="1 7">Multi-pass membrane protein</topology>
    </subcellularLocation>
</comment>
<evidence type="ECO:0000256" key="1">
    <source>
        <dbReference type="ARBA" id="ARBA00004651"/>
    </source>
</evidence>
<accession>A0A1M6N6M2</accession>
<evidence type="ECO:0000256" key="6">
    <source>
        <dbReference type="ARBA" id="ARBA00023136"/>
    </source>
</evidence>
<dbReference type="AlphaFoldDB" id="A0A1M6N6M2"/>
<keyword evidence="5 7" id="KW-1133">Transmembrane helix</keyword>
<sequence>MAVMISAAFTFLLVMDPLGNVPLFLTSLRNTKPERRQWVILRECLIALLVMVAFLFLGKSLLNLLHIEEAALTAAGGVILLLIAIRMVFPTPEKNLAEPVTHEEPFIVPLAVPYVAGPSLLAVIVVFVSQDTGNWYWYLGGLIISWLVTTATLYFSGFLQRVVGTRALVAVERLMGMILVLLAVQMMFNGTKAFFLS</sequence>
<dbReference type="Proteomes" id="UP000184512">
    <property type="component" value="Unassembled WGS sequence"/>
</dbReference>
<feature type="transmembrane region" description="Helical" evidence="7">
    <location>
        <begin position="40"/>
        <end position="58"/>
    </location>
</feature>
<reference evidence="8 9" key="1">
    <citation type="submission" date="2016-11" db="EMBL/GenBank/DDBJ databases">
        <authorList>
            <person name="Jaros S."/>
            <person name="Januszkiewicz K."/>
            <person name="Wedrychowicz H."/>
        </authorList>
    </citation>
    <scope>NUCLEOTIDE SEQUENCE [LARGE SCALE GENOMIC DNA]</scope>
    <source>
        <strain evidence="8 9">DSM 12906</strain>
    </source>
</reference>
<keyword evidence="9" id="KW-1185">Reference proteome</keyword>
<evidence type="ECO:0000256" key="2">
    <source>
        <dbReference type="ARBA" id="ARBA00009784"/>
    </source>
</evidence>
<keyword evidence="6 7" id="KW-0472">Membrane</keyword>
<dbReference type="OrthoDB" id="21094at2"/>
<organism evidence="8 9">
    <name type="scientific">Tessaracoccus bendigoensis DSM 12906</name>
    <dbReference type="NCBI Taxonomy" id="1123357"/>
    <lineage>
        <taxon>Bacteria</taxon>
        <taxon>Bacillati</taxon>
        <taxon>Actinomycetota</taxon>
        <taxon>Actinomycetes</taxon>
        <taxon>Propionibacteriales</taxon>
        <taxon>Propionibacteriaceae</taxon>
        <taxon>Tessaracoccus</taxon>
    </lineage>
</organism>
<evidence type="ECO:0000256" key="3">
    <source>
        <dbReference type="ARBA" id="ARBA00022475"/>
    </source>
</evidence>
<protein>
    <recommendedName>
        <fullName evidence="7">UPF0056 membrane protein</fullName>
    </recommendedName>
</protein>
<dbReference type="PANTHER" id="PTHR33508:SF10">
    <property type="entry name" value="UPF0056 INNER MEMBRANE PROTEIN YHGN"/>
    <property type="match status" value="1"/>
</dbReference>
<evidence type="ECO:0000313" key="9">
    <source>
        <dbReference type="Proteomes" id="UP000184512"/>
    </source>
</evidence>
<evidence type="ECO:0000256" key="7">
    <source>
        <dbReference type="RuleBase" id="RU362048"/>
    </source>
</evidence>
<feature type="transmembrane region" description="Helical" evidence="7">
    <location>
        <begin position="135"/>
        <end position="155"/>
    </location>
</feature>
<feature type="transmembrane region" description="Helical" evidence="7">
    <location>
        <begin position="167"/>
        <end position="188"/>
    </location>
</feature>
<dbReference type="GO" id="GO:0005886">
    <property type="term" value="C:plasma membrane"/>
    <property type="evidence" value="ECO:0007669"/>
    <property type="project" value="UniProtKB-SubCell"/>
</dbReference>
<comment type="similarity">
    <text evidence="2 7">Belongs to the UPF0056 (MarC) family.</text>
</comment>
<evidence type="ECO:0000256" key="4">
    <source>
        <dbReference type="ARBA" id="ARBA00022692"/>
    </source>
</evidence>
<dbReference type="EMBL" id="FQZG01000106">
    <property type="protein sequence ID" value="SHJ91347.1"/>
    <property type="molecule type" value="Genomic_DNA"/>
</dbReference>
<dbReference type="RefSeq" id="WP_073191165.1">
    <property type="nucleotide sequence ID" value="NZ_FQZG01000106.1"/>
</dbReference>
<gene>
    <name evidence="8" type="ORF">SAMN02745244_03566</name>
</gene>
<feature type="transmembrane region" description="Helical" evidence="7">
    <location>
        <begin position="6"/>
        <end position="28"/>
    </location>
</feature>
<dbReference type="InterPro" id="IPR002771">
    <property type="entry name" value="Multi_antbiot-R_MarC"/>
</dbReference>
<feature type="transmembrane region" description="Helical" evidence="7">
    <location>
        <begin position="70"/>
        <end position="89"/>
    </location>
</feature>
<evidence type="ECO:0000313" key="8">
    <source>
        <dbReference type="EMBL" id="SHJ91347.1"/>
    </source>
</evidence>
<proteinExistence type="inferred from homology"/>